<evidence type="ECO:0000256" key="1">
    <source>
        <dbReference type="SAM" id="SignalP"/>
    </source>
</evidence>
<proteinExistence type="predicted"/>
<evidence type="ECO:0000313" key="2">
    <source>
        <dbReference type="EMBL" id="PZX37822.1"/>
    </source>
</evidence>
<comment type="caution">
    <text evidence="2">The sequence shown here is derived from an EMBL/GenBank/DDBJ whole genome shotgun (WGS) entry which is preliminary data.</text>
</comment>
<gene>
    <name evidence="2" type="ORF">LX97_02917</name>
</gene>
<keyword evidence="3" id="KW-1185">Reference proteome</keyword>
<protein>
    <submittedName>
        <fullName evidence="2">Uncharacterized protein</fullName>
    </submittedName>
</protein>
<name>A0ABX5PV31_9FLAO</name>
<organism evidence="2 3">
    <name type="scientific">Nonlabens dokdonensis</name>
    <dbReference type="NCBI Taxonomy" id="328515"/>
    <lineage>
        <taxon>Bacteria</taxon>
        <taxon>Pseudomonadati</taxon>
        <taxon>Bacteroidota</taxon>
        <taxon>Flavobacteriia</taxon>
        <taxon>Flavobacteriales</taxon>
        <taxon>Flavobacteriaceae</taxon>
        <taxon>Nonlabens</taxon>
    </lineage>
</organism>
<accession>A0ABX5PV31</accession>
<sequence>MKSIVFTLISCLTLSIGFAQVFNTQSSSYFEKESEKDTYSIHFPSAYGFTVLHHLDNVMMDNNKSMVLTKYDQSMKDGEKISFNLPKLGLRASDLEEVIEVGDQLIFLSTVMHKKQAKHNVNAQVYSNKSSSVSENKILASFPIKKYSKSGFYSIAISSDKTKFAIVANMPFVKKTKEKVMIWVYDMQLNLLWEQSETLPFDSSRSYDEDVFLQNSGVVLINKTIDASKKRRANKLLAFNGENLETIDFSKDGFLPMELQLINVNGTPMLTGFFWNGKSSVIRINSKEGSDNDGAFLYDVNTNTLIGIHEWSDTLDKSDLKSLKVVDVEVKGDDIYLIGEKYLYDHEFRKTGNKMSTELDYLYTYGSSILVNFDSKGSLKGFTPLFKSKQYKNGAKEQGSMTALILENGLRVFSNNDNYITMSSFYGGNDVTFNRPSIIPFDHGTSTTPLILPRSVKAVDDYAMVYYITNYGDRYWFNKMTW</sequence>
<dbReference type="RefSeq" id="WP_015363786.1">
    <property type="nucleotide sequence ID" value="NZ_QKZR01000006.1"/>
</dbReference>
<keyword evidence="1" id="KW-0732">Signal</keyword>
<feature type="chain" id="PRO_5047545298" evidence="1">
    <location>
        <begin position="20"/>
        <end position="482"/>
    </location>
</feature>
<reference evidence="2 3" key="1">
    <citation type="submission" date="2018-06" db="EMBL/GenBank/DDBJ databases">
        <title>Genomic Encyclopedia of Archaeal and Bacterial Type Strains, Phase II (KMG-II): from individual species to whole genera.</title>
        <authorList>
            <person name="Goeker M."/>
        </authorList>
    </citation>
    <scope>NUCLEOTIDE SEQUENCE [LARGE SCALE GENOMIC DNA]</scope>
    <source>
        <strain evidence="2 3">DSM 17205</strain>
    </source>
</reference>
<evidence type="ECO:0000313" key="3">
    <source>
        <dbReference type="Proteomes" id="UP000248584"/>
    </source>
</evidence>
<feature type="signal peptide" evidence="1">
    <location>
        <begin position="1"/>
        <end position="19"/>
    </location>
</feature>
<dbReference type="Proteomes" id="UP000248584">
    <property type="component" value="Unassembled WGS sequence"/>
</dbReference>
<dbReference type="EMBL" id="QKZR01000006">
    <property type="protein sequence ID" value="PZX37822.1"/>
    <property type="molecule type" value="Genomic_DNA"/>
</dbReference>